<dbReference type="InterPro" id="IPR032675">
    <property type="entry name" value="LRR_dom_sf"/>
</dbReference>
<name>A0ABR1MK68_9PEZI</name>
<dbReference type="EMBL" id="JBBPDW010000006">
    <property type="protein sequence ID" value="KAK7551599.1"/>
    <property type="molecule type" value="Genomic_DNA"/>
</dbReference>
<dbReference type="Proteomes" id="UP001365128">
    <property type="component" value="Unassembled WGS sequence"/>
</dbReference>
<reference evidence="1 2" key="1">
    <citation type="submission" date="2024-04" db="EMBL/GenBank/DDBJ databases">
        <title>Phyllosticta paracitricarpa is synonymous to the EU quarantine fungus P. citricarpa based on phylogenomic analyses.</title>
        <authorList>
            <consortium name="Lawrence Berkeley National Laboratory"/>
            <person name="Van Ingen-Buijs V.A."/>
            <person name="Van Westerhoven A.C."/>
            <person name="Haridas S."/>
            <person name="Skiadas P."/>
            <person name="Martin F."/>
            <person name="Groenewald J.Z."/>
            <person name="Crous P.W."/>
            <person name="Seidl M.F."/>
        </authorList>
    </citation>
    <scope>NUCLEOTIDE SEQUENCE [LARGE SCALE GENOMIC DNA]</scope>
    <source>
        <strain evidence="1 2">CBS 122670</strain>
    </source>
</reference>
<proteinExistence type="predicted"/>
<feature type="non-terminal residue" evidence="1">
    <location>
        <position position="435"/>
    </location>
</feature>
<dbReference type="SUPFAM" id="SSF52047">
    <property type="entry name" value="RNI-like"/>
    <property type="match status" value="1"/>
</dbReference>
<comment type="caution">
    <text evidence="1">The sequence shown here is derived from an EMBL/GenBank/DDBJ whole genome shotgun (WGS) entry which is preliminary data.</text>
</comment>
<dbReference type="Gene3D" id="3.80.10.10">
    <property type="entry name" value="Ribonuclease Inhibitor"/>
    <property type="match status" value="1"/>
</dbReference>
<gene>
    <name evidence="1" type="ORF">IWX46DRAFT_592908</name>
</gene>
<dbReference type="SUPFAM" id="SSF81383">
    <property type="entry name" value="F-box domain"/>
    <property type="match status" value="1"/>
</dbReference>
<organism evidence="1 2">
    <name type="scientific">Phyllosticta citricarpa</name>
    <dbReference type="NCBI Taxonomy" id="55181"/>
    <lineage>
        <taxon>Eukaryota</taxon>
        <taxon>Fungi</taxon>
        <taxon>Dikarya</taxon>
        <taxon>Ascomycota</taxon>
        <taxon>Pezizomycotina</taxon>
        <taxon>Dothideomycetes</taxon>
        <taxon>Dothideomycetes incertae sedis</taxon>
        <taxon>Botryosphaeriales</taxon>
        <taxon>Phyllostictaceae</taxon>
        <taxon>Phyllosticta</taxon>
    </lineage>
</organism>
<evidence type="ECO:0000313" key="2">
    <source>
        <dbReference type="Proteomes" id="UP001365128"/>
    </source>
</evidence>
<keyword evidence="2" id="KW-1185">Reference proteome</keyword>
<evidence type="ECO:0000313" key="1">
    <source>
        <dbReference type="EMBL" id="KAK7551599.1"/>
    </source>
</evidence>
<protein>
    <recommendedName>
        <fullName evidence="3">F-box domain-containing protein</fullName>
    </recommendedName>
</protein>
<dbReference type="InterPro" id="IPR036047">
    <property type="entry name" value="F-box-like_dom_sf"/>
</dbReference>
<sequence>MYATTTATTNPCSLSISQVSDPRPLFPSMRSRTTTSSTVLAASVPHKSTQPPATTYAHLPTELLLEVLDYIPHDSTSQPTLWAFCLVNHQWYNTAIRRLYERPHLYGKNYDFFVRTVCPSVNLHVKKSDLAGLVRVLDLRSIVHQSSKSMTARLLGRTKTSLEAFVAPQASFAVNCFAALSKCENLQTLDLSLISEAISISALANALQRLPRLKVLYFPRSSNDSNTAKGPTSWPPLEELHLSGPLERAFFEQLAGHAPGETSLPPTLINLSIEHCARVPLVSVRKLLEGVGPQLQRLRLVSNRCMDEWQMNIVLSFCPNLKSLEISHDYVTSRFGDISRWSLASHPLERLDLLRFSTDHASDFASGELRPEHLTEALDNNYFPNLRIVRVSKEAEWHSEKVDEVQELQEALELNYMTNHDTESLDKAVGVWTIN</sequence>
<evidence type="ECO:0008006" key="3">
    <source>
        <dbReference type="Google" id="ProtNLM"/>
    </source>
</evidence>
<accession>A0ABR1MK68</accession>